<dbReference type="InterPro" id="IPR001841">
    <property type="entry name" value="Znf_RING"/>
</dbReference>
<keyword evidence="2" id="KW-0863">Zinc-finger</keyword>
<dbReference type="EMBL" id="MN738949">
    <property type="protein sequence ID" value="QHT32818.1"/>
    <property type="molecule type" value="Genomic_DNA"/>
</dbReference>
<dbReference type="InterPro" id="IPR018957">
    <property type="entry name" value="Znf_C3HC4_RING-type"/>
</dbReference>
<evidence type="ECO:0000313" key="5">
    <source>
        <dbReference type="EMBL" id="QHT32818.1"/>
    </source>
</evidence>
<sequence length="342" mass="39160">MSEAPRRRNACSNCRDHGHTINNCTHSSVQALMQEIQCAANYSIGFDHIAYIETWLGNLNAIQLRILAYQYNITIRSPPGQNLNVLDKRLFYIARLINATYTSQPRAAVDRQHARDSLSGEQVIAILETIEIWTSRNRNMIPITPMQTIYHQGSVIRENVRSIDNRRATNQRIIDRAQAEIAIAQARINELNNTRTILLVEWNIVEENLNQYVENMNIEPRKFDIDMVEDLSDDSASASDCPICYDSHTPEKLITTNCNHKFCSPCLVRSFDVLIATSSKHPTCAMCREPISKLTFNNNSVILMEMQEKYCKQKSNEIEVEVVEVVEEVTWYIDTLPDPVLV</sequence>
<reference evidence="5" key="1">
    <citation type="journal article" date="2020" name="Nature">
        <title>Giant virus diversity and host interactions through global metagenomics.</title>
        <authorList>
            <person name="Schulz F."/>
            <person name="Roux S."/>
            <person name="Paez-Espino D."/>
            <person name="Jungbluth S."/>
            <person name="Walsh D.A."/>
            <person name="Denef V.J."/>
            <person name="McMahon K.D."/>
            <person name="Konstantinidis K.T."/>
            <person name="Eloe-Fadrosh E.A."/>
            <person name="Kyrpides N.C."/>
            <person name="Woyke T."/>
        </authorList>
    </citation>
    <scope>NUCLEOTIDE SEQUENCE</scope>
    <source>
        <strain evidence="5">GVMAG-M-3300009161-30</strain>
    </source>
</reference>
<keyword evidence="1" id="KW-0479">Metal-binding</keyword>
<dbReference type="AlphaFoldDB" id="A0A6C0EUY0"/>
<proteinExistence type="predicted"/>
<evidence type="ECO:0000256" key="3">
    <source>
        <dbReference type="ARBA" id="ARBA00022833"/>
    </source>
</evidence>
<dbReference type="PROSITE" id="PS00518">
    <property type="entry name" value="ZF_RING_1"/>
    <property type="match status" value="1"/>
</dbReference>
<dbReference type="SMART" id="SM00184">
    <property type="entry name" value="RING"/>
    <property type="match status" value="1"/>
</dbReference>
<dbReference type="GO" id="GO:0008270">
    <property type="term" value="F:zinc ion binding"/>
    <property type="evidence" value="ECO:0007669"/>
    <property type="project" value="UniProtKB-KW"/>
</dbReference>
<feature type="domain" description="RING-type" evidence="4">
    <location>
        <begin position="241"/>
        <end position="288"/>
    </location>
</feature>
<dbReference type="PROSITE" id="PS50089">
    <property type="entry name" value="ZF_RING_2"/>
    <property type="match status" value="1"/>
</dbReference>
<organism evidence="5">
    <name type="scientific">viral metagenome</name>
    <dbReference type="NCBI Taxonomy" id="1070528"/>
    <lineage>
        <taxon>unclassified sequences</taxon>
        <taxon>metagenomes</taxon>
        <taxon>organismal metagenomes</taxon>
    </lineage>
</organism>
<keyword evidence="3" id="KW-0862">Zinc</keyword>
<dbReference type="SUPFAM" id="SSF57850">
    <property type="entry name" value="RING/U-box"/>
    <property type="match status" value="1"/>
</dbReference>
<evidence type="ECO:0000259" key="4">
    <source>
        <dbReference type="PROSITE" id="PS50089"/>
    </source>
</evidence>
<dbReference type="Pfam" id="PF00097">
    <property type="entry name" value="zf-C3HC4"/>
    <property type="match status" value="1"/>
</dbReference>
<accession>A0A6C0EUY0</accession>
<protein>
    <recommendedName>
        <fullName evidence="4">RING-type domain-containing protein</fullName>
    </recommendedName>
</protein>
<dbReference type="Gene3D" id="3.30.40.10">
    <property type="entry name" value="Zinc/RING finger domain, C3HC4 (zinc finger)"/>
    <property type="match status" value="1"/>
</dbReference>
<evidence type="ECO:0000256" key="1">
    <source>
        <dbReference type="ARBA" id="ARBA00022723"/>
    </source>
</evidence>
<name>A0A6C0EUY0_9ZZZZ</name>
<evidence type="ECO:0000256" key="2">
    <source>
        <dbReference type="ARBA" id="ARBA00022771"/>
    </source>
</evidence>
<dbReference type="InterPro" id="IPR017907">
    <property type="entry name" value="Znf_RING_CS"/>
</dbReference>
<dbReference type="InterPro" id="IPR013083">
    <property type="entry name" value="Znf_RING/FYVE/PHD"/>
</dbReference>